<organism evidence="1 2">
    <name type="scientific">Aspergillus melleus</name>
    <dbReference type="NCBI Taxonomy" id="138277"/>
    <lineage>
        <taxon>Eukaryota</taxon>
        <taxon>Fungi</taxon>
        <taxon>Dikarya</taxon>
        <taxon>Ascomycota</taxon>
        <taxon>Pezizomycotina</taxon>
        <taxon>Eurotiomycetes</taxon>
        <taxon>Eurotiomycetidae</taxon>
        <taxon>Eurotiales</taxon>
        <taxon>Aspergillaceae</taxon>
        <taxon>Aspergillus</taxon>
        <taxon>Aspergillus subgen. Circumdati</taxon>
    </lineage>
</organism>
<dbReference type="Proteomes" id="UP001177260">
    <property type="component" value="Unassembled WGS sequence"/>
</dbReference>
<dbReference type="EMBL" id="JAOPJF010000070">
    <property type="protein sequence ID" value="KAK1141030.1"/>
    <property type="molecule type" value="Genomic_DNA"/>
</dbReference>
<sequence length="115" mass="12877">MRDKTHRPIHVTIDAFTVSGWVDILTFETMAEIEVCGIHLGVFHGVASQTLQIDLDLQLVCGSLKLEMNAFDEIWVHVDTVSGEKGKTLEALNCKRSVLAQHLQVLPCEPWVPVR</sequence>
<reference evidence="1 2" key="1">
    <citation type="journal article" date="2023" name="ACS Omega">
        <title>Identification of the Neoaspergillic Acid Biosynthesis Gene Cluster by Establishing an In Vitro CRISPR-Ribonucleoprotein Genetic System in Aspergillus melleus.</title>
        <authorList>
            <person name="Yuan B."/>
            <person name="Grau M.F."/>
            <person name="Murata R.M."/>
            <person name="Torok T."/>
            <person name="Venkateswaran K."/>
            <person name="Stajich J.E."/>
            <person name="Wang C.C.C."/>
        </authorList>
    </citation>
    <scope>NUCLEOTIDE SEQUENCE [LARGE SCALE GENOMIC DNA]</scope>
    <source>
        <strain evidence="1 2">IMV 1140</strain>
    </source>
</reference>
<keyword evidence="2" id="KW-1185">Reference proteome</keyword>
<accession>A0ACC3ATD3</accession>
<evidence type="ECO:0000313" key="1">
    <source>
        <dbReference type="EMBL" id="KAK1141030.1"/>
    </source>
</evidence>
<evidence type="ECO:0000313" key="2">
    <source>
        <dbReference type="Proteomes" id="UP001177260"/>
    </source>
</evidence>
<name>A0ACC3ATD3_9EURO</name>
<protein>
    <submittedName>
        <fullName evidence="1">Uncharacterized protein</fullName>
    </submittedName>
</protein>
<proteinExistence type="predicted"/>
<gene>
    <name evidence="1" type="ORF">N8T08_009603</name>
</gene>
<comment type="caution">
    <text evidence="1">The sequence shown here is derived from an EMBL/GenBank/DDBJ whole genome shotgun (WGS) entry which is preliminary data.</text>
</comment>